<dbReference type="Gene3D" id="1.25.40.10">
    <property type="entry name" value="Tetratricopeptide repeat domain"/>
    <property type="match status" value="1"/>
</dbReference>
<evidence type="ECO:0000313" key="2">
    <source>
        <dbReference type="EMBL" id="CAK8687811.1"/>
    </source>
</evidence>
<proteinExistence type="predicted"/>
<dbReference type="SMART" id="SM00028">
    <property type="entry name" value="TPR"/>
    <property type="match status" value="2"/>
</dbReference>
<sequence>MTESPQQAGALWEQELSKRAEQLRKICDTNGKEKDTKKSAFIFHQMGLLYKGASKEDDSTAKMLSLIRSAALLNAAISRQPGNKQFKKDLEEFCTDLLKIAGSKKLKANLLKIAKNVLEMAKEMRNEISRSLQKLKIIPFDVTKDKKSQMEIQKIKSIKAIQTQITQKYKKIMQHIASECEKIMGHPPCKYSITGMGSLARCEITPYSDFEHIILLEEGVQMKDNYDDILEHFRWFSVIFHVIVINLGETTIQNVAIPSFKHVTKAGEKEFFDAFTKSGISFDSLKPYACHFPLGRIEKTKTKTWTTELIKPISEMLKYFNKDEDLKNGYHLPNVLMNICFVCGDEQIYQQFSDAVKDVLQSSVPFHHERVLQQIKEDLDNFEAFKGLNALNANSKCNIKKLVYRSTALFVSALGQLNSVGENSSFGIIDQLNSNNIIDDKTAHLLSYAIAVSCEVRLKVYVEKESQGDYVGQEQLYNEWDNKVFGKLVDTAGERSMVDYFAIAFKLQNIFFEEEDLCNLKFNITLKPVDYFRMLYMLDLHNRVLGKWNSHLQDQLENTSFDDELWIEFFVADACYETDQYNDALLMLERLEGQNIQDPLLKGAVMRDKAWCLYQLDRSQEALQFIGRVWSDFLYLVVPDRHIYDFLGDLSFISAECQYELEKYHVAIDQYMDASVYTGGVDQCVFPGKESRRADCFCNIGWCLCALGDYDAAITEAKKSLKHYEKHNAPVSDKCDCFHLLGVCHLRKSDYAESLSYFQTEVGIRLQFVPKESQDSDEDIKIARSIIQTCREKLDR</sequence>
<name>A0ABP0GAD5_CLALP</name>
<dbReference type="Pfam" id="PF03445">
    <property type="entry name" value="DUF294"/>
    <property type="match status" value="1"/>
</dbReference>
<dbReference type="PANTHER" id="PTHR19959">
    <property type="entry name" value="KINESIN LIGHT CHAIN"/>
    <property type="match status" value="1"/>
</dbReference>
<evidence type="ECO:0000313" key="3">
    <source>
        <dbReference type="Proteomes" id="UP001642483"/>
    </source>
</evidence>
<dbReference type="SUPFAM" id="SSF48452">
    <property type="entry name" value="TPR-like"/>
    <property type="match status" value="1"/>
</dbReference>
<dbReference type="InterPro" id="IPR011990">
    <property type="entry name" value="TPR-like_helical_dom_sf"/>
</dbReference>
<evidence type="ECO:0000259" key="1">
    <source>
        <dbReference type="Pfam" id="PF03445"/>
    </source>
</evidence>
<dbReference type="InterPro" id="IPR005105">
    <property type="entry name" value="GlnD_Uridyltrans_N"/>
</dbReference>
<reference evidence="2 3" key="1">
    <citation type="submission" date="2024-02" db="EMBL/GenBank/DDBJ databases">
        <authorList>
            <person name="Daric V."/>
            <person name="Darras S."/>
        </authorList>
    </citation>
    <scope>NUCLEOTIDE SEQUENCE [LARGE SCALE GENOMIC DNA]</scope>
</reference>
<protein>
    <recommendedName>
        <fullName evidence="1">Protein-PII uridylyltransferase N-terminal domain-containing protein</fullName>
    </recommendedName>
</protein>
<dbReference type="EMBL" id="CAWYQH010000106">
    <property type="protein sequence ID" value="CAK8687811.1"/>
    <property type="molecule type" value="Genomic_DNA"/>
</dbReference>
<dbReference type="Proteomes" id="UP001642483">
    <property type="component" value="Unassembled WGS sequence"/>
</dbReference>
<dbReference type="PANTHER" id="PTHR19959:SF119">
    <property type="entry name" value="FUNGAL LIPASE-LIKE DOMAIN-CONTAINING PROTEIN"/>
    <property type="match status" value="1"/>
</dbReference>
<dbReference type="InterPro" id="IPR019734">
    <property type="entry name" value="TPR_rpt"/>
</dbReference>
<comment type="caution">
    <text evidence="2">The sequence shown here is derived from an EMBL/GenBank/DDBJ whole genome shotgun (WGS) entry which is preliminary data.</text>
</comment>
<gene>
    <name evidence="2" type="ORF">CVLEPA_LOCUS19870</name>
</gene>
<accession>A0ABP0GAD5</accession>
<feature type="domain" description="Protein-PII uridylyltransferase N-terminal" evidence="1">
    <location>
        <begin position="156"/>
        <end position="233"/>
    </location>
</feature>
<organism evidence="2 3">
    <name type="scientific">Clavelina lepadiformis</name>
    <name type="common">Light-bulb sea squirt</name>
    <name type="synonym">Ascidia lepadiformis</name>
    <dbReference type="NCBI Taxonomy" id="159417"/>
    <lineage>
        <taxon>Eukaryota</taxon>
        <taxon>Metazoa</taxon>
        <taxon>Chordata</taxon>
        <taxon>Tunicata</taxon>
        <taxon>Ascidiacea</taxon>
        <taxon>Aplousobranchia</taxon>
        <taxon>Clavelinidae</taxon>
        <taxon>Clavelina</taxon>
    </lineage>
</organism>
<keyword evidence="3" id="KW-1185">Reference proteome</keyword>